<dbReference type="Pfam" id="PF17975">
    <property type="entry name" value="RNR_Alpha"/>
    <property type="match status" value="1"/>
</dbReference>
<evidence type="ECO:0000313" key="13">
    <source>
        <dbReference type="EMBL" id="CAE0836216.1"/>
    </source>
</evidence>
<dbReference type="PANTHER" id="PTHR43371">
    <property type="entry name" value="VITAMIN B12-DEPENDENT RIBONUCLEOTIDE REDUCTASE"/>
    <property type="match status" value="1"/>
</dbReference>
<accession>A0A7S4GGC6</accession>
<dbReference type="InterPro" id="IPR054158">
    <property type="entry name" value="RNR-II_ins_dom"/>
</dbReference>
<sequence length="700" mass="78867">MSSKVPNTPNKRMRSISDVYTPPTKFYGGHLGTPLPEDVRFRLDRAFVDAFRHEKPPFGFNGLGEVVYLRTYARAKENGETELWVDTVERVVEGAFEILQHYVVNKLQCTWDEDEAQARAKDMFRRMFEMKFLPPGRGLWAMGAPVITKKGFAAALNNCAFVSTLDLDDDRVHPFTFLMDASMLGVGVGFDTKGAGSFTIPGTNETAPRHRFVIPDDREGWVESVRLLLEAYFYGKANVDFDYSLIRPAGQPLKTFGGISSGPAPLIKLHENIHGMLEPVRGKKISVTIITDIMNMIGACTVSGNIRRSAEIAFGEAECEEFLDLKNYEKNPQRQEYGWTSNNSIFAELGMDYTAACERVRKNGEPGFAWLSNMQNYSRMKDKPDYKDHRVRGGNPCLEQSLESMELCCLVETFPTKHDDFQDFKQTLHSALLFAKAVTLLPLHWPESNQIMKRNRRIGCSVSGIAQFISRRGLPELKTWLEDGYQELQEYDQRISEWLCVRQSIKLTSVKPSGTISLVAGATPGLHYPESRFYIRRLRMAHDSPLLERIKAAGYHIEPCAVSPESTSIVEFPVDAGEGVRTAKDVSMWEQLSLAAFLQRHWADNQVSATVSFDPETEGAQIATALQFFQYQLKGVSFLPRFVSGTAFKQMPYEAITEQQYREAISTLQTDVSLSSSSCMVGTMPEVQQVFCDNDSCIMP</sequence>
<keyword evidence="5" id="KW-0235">DNA replication</keyword>
<keyword evidence="6" id="KW-0560">Oxidoreductase</keyword>
<evidence type="ECO:0000256" key="9">
    <source>
        <dbReference type="ARBA" id="ARBA00023285"/>
    </source>
</evidence>
<comment type="similarity">
    <text evidence="2">Belongs to the class II ribonucleoside-triphosphate reductase family.</text>
</comment>
<evidence type="ECO:0000256" key="4">
    <source>
        <dbReference type="ARBA" id="ARBA00022628"/>
    </source>
</evidence>
<gene>
    <name evidence="13" type="ORF">EGYM00163_LOCUS47580</name>
</gene>
<keyword evidence="4" id="KW-0846">Cobalamin</keyword>
<evidence type="ECO:0000256" key="6">
    <source>
        <dbReference type="ARBA" id="ARBA00023002"/>
    </source>
</evidence>
<dbReference type="InterPro" id="IPR040763">
    <property type="entry name" value="RNR_alpha_hel"/>
</dbReference>
<dbReference type="Pfam" id="PF21995">
    <property type="entry name" value="RNR-II_ins_dom"/>
    <property type="match status" value="1"/>
</dbReference>
<evidence type="ECO:0000256" key="8">
    <source>
        <dbReference type="ARBA" id="ARBA00023284"/>
    </source>
</evidence>
<dbReference type="GO" id="GO:0008998">
    <property type="term" value="F:ribonucleoside-triphosphate reductase (thioredoxin) activity"/>
    <property type="evidence" value="ECO:0007669"/>
    <property type="project" value="UniProtKB-EC"/>
</dbReference>
<dbReference type="InterPro" id="IPR050862">
    <property type="entry name" value="RdRp_reductase_class-2"/>
</dbReference>
<evidence type="ECO:0000256" key="2">
    <source>
        <dbReference type="ARBA" id="ARBA00005654"/>
    </source>
</evidence>
<dbReference type="SUPFAM" id="SSF51998">
    <property type="entry name" value="PFL-like glycyl radical enzymes"/>
    <property type="match status" value="1"/>
</dbReference>
<dbReference type="EC" id="1.17.4.2" evidence="3"/>
<evidence type="ECO:0000259" key="11">
    <source>
        <dbReference type="Pfam" id="PF17975"/>
    </source>
</evidence>
<evidence type="ECO:0000259" key="12">
    <source>
        <dbReference type="Pfam" id="PF21995"/>
    </source>
</evidence>
<dbReference type="GO" id="GO:0006260">
    <property type="term" value="P:DNA replication"/>
    <property type="evidence" value="ECO:0007669"/>
    <property type="project" value="UniProtKB-KW"/>
</dbReference>
<evidence type="ECO:0000256" key="3">
    <source>
        <dbReference type="ARBA" id="ARBA00012275"/>
    </source>
</evidence>
<evidence type="ECO:0000256" key="1">
    <source>
        <dbReference type="ARBA" id="ARBA00001922"/>
    </source>
</evidence>
<evidence type="ECO:0000256" key="5">
    <source>
        <dbReference type="ARBA" id="ARBA00022705"/>
    </source>
</evidence>
<dbReference type="PANTHER" id="PTHR43371:SF1">
    <property type="entry name" value="RIBONUCLEOSIDE-DIPHOSPHATE REDUCTASE"/>
    <property type="match status" value="1"/>
</dbReference>
<keyword evidence="8" id="KW-0676">Redox-active center</keyword>
<protein>
    <recommendedName>
        <fullName evidence="3">ribonucleoside-triphosphate reductase (thioredoxin)</fullName>
        <ecNumber evidence="3">1.17.4.2</ecNumber>
    </recommendedName>
</protein>
<evidence type="ECO:0000256" key="10">
    <source>
        <dbReference type="ARBA" id="ARBA00048987"/>
    </source>
</evidence>
<evidence type="ECO:0000256" key="7">
    <source>
        <dbReference type="ARBA" id="ARBA00023157"/>
    </source>
</evidence>
<dbReference type="AlphaFoldDB" id="A0A7S4GGC6"/>
<keyword evidence="7" id="KW-1015">Disulfide bond</keyword>
<dbReference type="GO" id="GO:0004748">
    <property type="term" value="F:ribonucleoside-diphosphate reductase activity, thioredoxin disulfide as acceptor"/>
    <property type="evidence" value="ECO:0007669"/>
    <property type="project" value="TreeGrafter"/>
</dbReference>
<name>A0A7S4GGC6_9EUGL</name>
<comment type="catalytic activity">
    <reaction evidence="10">
        <text>a 2'-deoxyribonucleoside 5'-triphosphate + [thioredoxin]-disulfide + H2O = a ribonucleoside 5'-triphosphate + [thioredoxin]-dithiol</text>
        <dbReference type="Rhea" id="RHEA:12701"/>
        <dbReference type="Rhea" id="RHEA-COMP:10698"/>
        <dbReference type="Rhea" id="RHEA-COMP:10700"/>
        <dbReference type="ChEBI" id="CHEBI:15377"/>
        <dbReference type="ChEBI" id="CHEBI:29950"/>
        <dbReference type="ChEBI" id="CHEBI:50058"/>
        <dbReference type="ChEBI" id="CHEBI:61557"/>
        <dbReference type="ChEBI" id="CHEBI:61560"/>
        <dbReference type="EC" id="1.17.4.2"/>
    </reaction>
</comment>
<reference evidence="13" key="1">
    <citation type="submission" date="2021-01" db="EMBL/GenBank/DDBJ databases">
        <authorList>
            <person name="Corre E."/>
            <person name="Pelletier E."/>
            <person name="Niang G."/>
            <person name="Scheremetjew M."/>
            <person name="Finn R."/>
            <person name="Kale V."/>
            <person name="Holt S."/>
            <person name="Cochrane G."/>
            <person name="Meng A."/>
            <person name="Brown T."/>
            <person name="Cohen L."/>
        </authorList>
    </citation>
    <scope>NUCLEOTIDE SEQUENCE</scope>
    <source>
        <strain evidence="13">CCMP1594</strain>
    </source>
</reference>
<organism evidence="13">
    <name type="scientific">Eutreptiella gymnastica</name>
    <dbReference type="NCBI Taxonomy" id="73025"/>
    <lineage>
        <taxon>Eukaryota</taxon>
        <taxon>Discoba</taxon>
        <taxon>Euglenozoa</taxon>
        <taxon>Euglenida</taxon>
        <taxon>Spirocuta</taxon>
        <taxon>Euglenophyceae</taxon>
        <taxon>Eutreptiales</taxon>
        <taxon>Eutreptiaceae</taxon>
        <taxon>Eutreptiella</taxon>
    </lineage>
</organism>
<proteinExistence type="inferred from homology"/>
<keyword evidence="9" id="KW-0170">Cobalt</keyword>
<feature type="domain" description="Ribonucleotide reductase alpha-helical" evidence="11">
    <location>
        <begin position="43"/>
        <end position="143"/>
    </location>
</feature>
<dbReference type="EMBL" id="HBJA01138229">
    <property type="protein sequence ID" value="CAE0836216.1"/>
    <property type="molecule type" value="Transcribed_RNA"/>
</dbReference>
<comment type="cofactor">
    <cofactor evidence="1">
        <name>adenosylcob(III)alamin</name>
        <dbReference type="ChEBI" id="CHEBI:18408"/>
    </cofactor>
</comment>
<dbReference type="Gene3D" id="3.20.70.20">
    <property type="match status" value="3"/>
</dbReference>
<feature type="domain" description="B12-dependent ribonucleotide reductase insertion" evidence="12">
    <location>
        <begin position="210"/>
        <end position="274"/>
    </location>
</feature>
<dbReference type="GO" id="GO:0031419">
    <property type="term" value="F:cobalamin binding"/>
    <property type="evidence" value="ECO:0007669"/>
    <property type="project" value="UniProtKB-KW"/>
</dbReference>